<evidence type="ECO:0000313" key="1">
    <source>
        <dbReference type="EMBL" id="EEU47557.1"/>
    </source>
</evidence>
<dbReference type="RefSeq" id="XP_003053270.1">
    <property type="nucleotide sequence ID" value="XM_003053224.1"/>
</dbReference>
<name>C7YN44_FUSV7</name>
<dbReference type="GeneID" id="9671306"/>
<dbReference type="InParanoid" id="C7YN44"/>
<organism evidence="1 2">
    <name type="scientific">Fusarium vanettenii (strain ATCC MYA-4622 / CBS 123669 / FGSC 9596 / NRRL 45880 / 77-13-4)</name>
    <name type="common">Fusarium solani subsp. pisi</name>
    <dbReference type="NCBI Taxonomy" id="660122"/>
    <lineage>
        <taxon>Eukaryota</taxon>
        <taxon>Fungi</taxon>
        <taxon>Dikarya</taxon>
        <taxon>Ascomycota</taxon>
        <taxon>Pezizomycotina</taxon>
        <taxon>Sordariomycetes</taxon>
        <taxon>Hypocreomycetidae</taxon>
        <taxon>Hypocreales</taxon>
        <taxon>Nectriaceae</taxon>
        <taxon>Fusarium</taxon>
        <taxon>Fusarium solani species complex</taxon>
        <taxon>Fusarium vanettenii</taxon>
    </lineage>
</organism>
<sequence>MYQHLRLTWTNFDYCWSSRIAVLAAPVSHGISSSPDLSSSHLSSPPGDTRYGIPAMYNRNQSQHQNPQDIPIFVDNTATPAGPGAHCFPGYDAIDAASDLTICQVWNPTSERKYLRWLHLGRHPLTRIVRQVECLDVTFRSEAVRWIHFPDRMALKGAELTIRTVDLLIDPRRGNILYRDYWDDMHLADWMSRQPKEPECLSTLSTTEPQEETSLTVRQRVAVETTGKYVVAFKNAITTKRKERTQLEL</sequence>
<protein>
    <submittedName>
        <fullName evidence="1">Uncharacterized protein</fullName>
    </submittedName>
</protein>
<reference evidence="1 2" key="1">
    <citation type="journal article" date="2009" name="PLoS Genet.">
        <title>The genome of Nectria haematococca: contribution of supernumerary chromosomes to gene expansion.</title>
        <authorList>
            <person name="Coleman J.J."/>
            <person name="Rounsley S.D."/>
            <person name="Rodriguez-Carres M."/>
            <person name="Kuo A."/>
            <person name="Wasmann C.C."/>
            <person name="Grimwood J."/>
            <person name="Schmutz J."/>
            <person name="Taga M."/>
            <person name="White G.J."/>
            <person name="Zhou S."/>
            <person name="Schwartz D.C."/>
            <person name="Freitag M."/>
            <person name="Ma L.J."/>
            <person name="Danchin E.G."/>
            <person name="Henrissat B."/>
            <person name="Coutinho P.M."/>
            <person name="Nelson D.R."/>
            <person name="Straney D."/>
            <person name="Napoli C.A."/>
            <person name="Barker B.M."/>
            <person name="Gribskov M."/>
            <person name="Rep M."/>
            <person name="Kroken S."/>
            <person name="Molnar I."/>
            <person name="Rensing C."/>
            <person name="Kennell J.C."/>
            <person name="Zamora J."/>
            <person name="Farman M.L."/>
            <person name="Selker E.U."/>
            <person name="Salamov A."/>
            <person name="Shapiro H."/>
            <person name="Pangilinan J."/>
            <person name="Lindquist E."/>
            <person name="Lamers C."/>
            <person name="Grigoriev I.V."/>
            <person name="Geiser D.M."/>
            <person name="Covert S.F."/>
            <person name="Temporini E."/>
            <person name="Vanetten H.D."/>
        </authorList>
    </citation>
    <scope>NUCLEOTIDE SEQUENCE [LARGE SCALE GENOMIC DNA]</scope>
    <source>
        <strain evidence="2">ATCC MYA-4622 / CBS 123669 / FGSC 9596 / NRRL 45880 / 77-13-4</strain>
    </source>
</reference>
<gene>
    <name evidence="1" type="ORF">NECHADRAFT_78102</name>
</gene>
<dbReference type="VEuPathDB" id="FungiDB:NECHADRAFT_78102"/>
<dbReference type="Proteomes" id="UP000005206">
    <property type="component" value="Chromosome 3"/>
</dbReference>
<dbReference type="AlphaFoldDB" id="C7YN44"/>
<evidence type="ECO:0000313" key="2">
    <source>
        <dbReference type="Proteomes" id="UP000005206"/>
    </source>
</evidence>
<dbReference type="KEGG" id="nhe:NECHADRAFT_78102"/>
<dbReference type="HOGENOM" id="CLU_1116006_0_0_1"/>
<accession>C7YN44</accession>
<proteinExistence type="predicted"/>
<dbReference type="EMBL" id="GG698897">
    <property type="protein sequence ID" value="EEU47557.1"/>
    <property type="molecule type" value="Genomic_DNA"/>
</dbReference>
<keyword evidence="2" id="KW-1185">Reference proteome</keyword>